<gene>
    <name evidence="2" type="ORF">L0M14_10465</name>
</gene>
<keyword evidence="1" id="KW-1133">Transmembrane helix</keyword>
<dbReference type="EMBL" id="CP090978">
    <property type="protein sequence ID" value="UJF35480.1"/>
    <property type="molecule type" value="Genomic_DNA"/>
</dbReference>
<dbReference type="CDD" id="cd06225">
    <property type="entry name" value="HAMP"/>
    <property type="match status" value="1"/>
</dbReference>
<dbReference type="RefSeq" id="WP_235122046.1">
    <property type="nucleotide sequence ID" value="NZ_CP090978.1"/>
</dbReference>
<feature type="transmembrane region" description="Helical" evidence="1">
    <location>
        <begin position="25"/>
        <end position="44"/>
    </location>
</feature>
<sequence length="396" mass="45446">MRFVPSFIRQIVHRFMRLRFRTKMIIFYVMLISIPSILTGFLHYNTSLDIILNNSRESMKEIVKKNNEMIDMILQGIEERTLSLNSDPDLYDVFEHLTDRSDYNLVKMDKRVTMILNKYFSQNSDHYSAQLVTSYYSFGGSGTPYTTNSPFFSVSPEGFRSSDIYSRVAENRGKFIWIPTYDYTKTFNQYQLQGLDPKIKFMFSGARVINSAPIVDGVIHPLDPSIERPVLLINFTESFYREILKFSTPLQGSYLYVVSDKGDIVYHPDTSKLATIDTNGYLEDSFQNKSGTMIKEINGEKMLICFETSKVTGWKTVSVVPYKQLVGELPMFRSMELFVAAGLTILAMLAAYIFSGWMTKPIKKLIVATHITGNGDFTTKIPEQADFEFGILIKKI</sequence>
<dbReference type="Gene3D" id="3.30.450.20">
    <property type="entry name" value="PAS domain"/>
    <property type="match status" value="1"/>
</dbReference>
<name>A0ABY3SPM8_9BACL</name>
<organism evidence="2 3">
    <name type="scientific">Paenibacillus hexagrammi</name>
    <dbReference type="NCBI Taxonomy" id="2908839"/>
    <lineage>
        <taxon>Bacteria</taxon>
        <taxon>Bacillati</taxon>
        <taxon>Bacillota</taxon>
        <taxon>Bacilli</taxon>
        <taxon>Bacillales</taxon>
        <taxon>Paenibacillaceae</taxon>
        <taxon>Paenibacillus</taxon>
    </lineage>
</organism>
<feature type="transmembrane region" description="Helical" evidence="1">
    <location>
        <begin position="337"/>
        <end position="354"/>
    </location>
</feature>
<evidence type="ECO:0000313" key="3">
    <source>
        <dbReference type="Proteomes" id="UP001649230"/>
    </source>
</evidence>
<evidence type="ECO:0000256" key="1">
    <source>
        <dbReference type="SAM" id="Phobius"/>
    </source>
</evidence>
<dbReference type="Gene3D" id="6.10.340.10">
    <property type="match status" value="1"/>
</dbReference>
<reference evidence="2 3" key="1">
    <citation type="journal article" date="2024" name="Int. J. Syst. Evol. Microbiol.">
        <title>Paenibacillus hexagrammi sp. nov., a novel bacterium isolated from the gut content of Hexagrammos agrammus.</title>
        <authorList>
            <person name="Jung H.K."/>
            <person name="Kim D.G."/>
            <person name="Zin H."/>
            <person name="Park J."/>
            <person name="Jung H."/>
            <person name="Kim Y.O."/>
            <person name="Kong H.J."/>
            <person name="Kim J.W."/>
            <person name="Kim Y.S."/>
        </authorList>
    </citation>
    <scope>NUCLEOTIDE SEQUENCE [LARGE SCALE GENOMIC DNA]</scope>
    <source>
        <strain evidence="2 3">YPD9-1</strain>
    </source>
</reference>
<dbReference type="CDD" id="cd12912">
    <property type="entry name" value="PDC2_MCP_like"/>
    <property type="match status" value="1"/>
</dbReference>
<evidence type="ECO:0000313" key="2">
    <source>
        <dbReference type="EMBL" id="UJF35480.1"/>
    </source>
</evidence>
<keyword evidence="1" id="KW-0812">Transmembrane</keyword>
<keyword evidence="3" id="KW-1185">Reference proteome</keyword>
<proteinExistence type="predicted"/>
<accession>A0ABY3SPM8</accession>
<keyword evidence="1" id="KW-0472">Membrane</keyword>
<dbReference type="Proteomes" id="UP001649230">
    <property type="component" value="Chromosome"/>
</dbReference>
<protein>
    <recommendedName>
        <fullName evidence="4">Cache domain-containing protein</fullName>
    </recommendedName>
</protein>
<evidence type="ECO:0008006" key="4">
    <source>
        <dbReference type="Google" id="ProtNLM"/>
    </source>
</evidence>